<evidence type="ECO:0000313" key="5">
    <source>
        <dbReference type="Proteomes" id="UP000502756"/>
    </source>
</evidence>
<feature type="domain" description="IrrE N-terminal-like" evidence="3">
    <location>
        <begin position="329"/>
        <end position="393"/>
    </location>
</feature>
<dbReference type="SUPFAM" id="SSF101262">
    <property type="entry name" value="Methenyltetrahydrofolate cyclohydrolase-like"/>
    <property type="match status" value="1"/>
</dbReference>
<feature type="coiled-coil region" evidence="1">
    <location>
        <begin position="187"/>
        <end position="221"/>
    </location>
</feature>
<dbReference type="PANTHER" id="PTHR43236">
    <property type="entry name" value="ANTITOXIN HIGA1"/>
    <property type="match status" value="1"/>
</dbReference>
<dbReference type="Gene3D" id="1.20.120.680">
    <property type="entry name" value="Formiminotetrahydrofolate cyclodeaminase monomer, up-and-down helical bundle"/>
    <property type="match status" value="1"/>
</dbReference>
<dbReference type="Pfam" id="PF04961">
    <property type="entry name" value="FTCD_C"/>
    <property type="match status" value="1"/>
</dbReference>
<dbReference type="Gene3D" id="1.10.10.2910">
    <property type="match status" value="1"/>
</dbReference>
<protein>
    <submittedName>
        <fullName evidence="4">ImmA/IrrE family metallo-endopeptidase</fullName>
    </submittedName>
</protein>
<evidence type="ECO:0000313" key="4">
    <source>
        <dbReference type="EMBL" id="QJW90267.1"/>
    </source>
</evidence>
<dbReference type="GO" id="GO:0003824">
    <property type="term" value="F:catalytic activity"/>
    <property type="evidence" value="ECO:0007669"/>
    <property type="project" value="InterPro"/>
</dbReference>
<dbReference type="AlphaFoldDB" id="A0A6M5Y7D0"/>
<evidence type="ECO:0000259" key="3">
    <source>
        <dbReference type="Pfam" id="PF06114"/>
    </source>
</evidence>
<evidence type="ECO:0000259" key="2">
    <source>
        <dbReference type="Pfam" id="PF04961"/>
    </source>
</evidence>
<dbReference type="PANTHER" id="PTHR43236:SF1">
    <property type="entry name" value="BLL7220 PROTEIN"/>
    <property type="match status" value="1"/>
</dbReference>
<dbReference type="InterPro" id="IPR007044">
    <property type="entry name" value="Cyclodeamin/CycHdrlase"/>
</dbReference>
<dbReference type="Proteomes" id="UP000502756">
    <property type="component" value="Chromosome"/>
</dbReference>
<feature type="domain" description="Cyclodeaminase/cyclohydrolase" evidence="2">
    <location>
        <begin position="11"/>
        <end position="184"/>
    </location>
</feature>
<dbReference type="InterPro" id="IPR052345">
    <property type="entry name" value="Rad_response_metalloprotease"/>
</dbReference>
<proteinExistence type="predicted"/>
<dbReference type="KEGG" id="stae:HNV11_13220"/>
<dbReference type="RefSeq" id="WP_171740112.1">
    <property type="nucleotide sequence ID" value="NZ_CP053435.1"/>
</dbReference>
<keyword evidence="1" id="KW-0175">Coiled coil</keyword>
<dbReference type="InterPro" id="IPR036178">
    <property type="entry name" value="Formintransfe-cycloase-like_sf"/>
</dbReference>
<name>A0A6M5Y7D0_9BACT</name>
<gene>
    <name evidence="4" type="ORF">HNV11_13220</name>
</gene>
<keyword evidence="5" id="KW-1185">Reference proteome</keyword>
<evidence type="ECO:0000256" key="1">
    <source>
        <dbReference type="SAM" id="Coils"/>
    </source>
</evidence>
<dbReference type="InterPro" id="IPR010359">
    <property type="entry name" value="IrrE_HExxH"/>
</dbReference>
<organism evidence="4 5">
    <name type="scientific">Spirosoma taeanense</name>
    <dbReference type="NCBI Taxonomy" id="2735870"/>
    <lineage>
        <taxon>Bacteria</taxon>
        <taxon>Pseudomonadati</taxon>
        <taxon>Bacteroidota</taxon>
        <taxon>Cytophagia</taxon>
        <taxon>Cytophagales</taxon>
        <taxon>Cytophagaceae</taxon>
        <taxon>Spirosoma</taxon>
    </lineage>
</organism>
<dbReference type="Pfam" id="PF06114">
    <property type="entry name" value="Peptidase_M78"/>
    <property type="match status" value="1"/>
</dbReference>
<dbReference type="EMBL" id="CP053435">
    <property type="protein sequence ID" value="QJW90267.1"/>
    <property type="molecule type" value="Genomic_DNA"/>
</dbReference>
<sequence>MTFDLLQLPTRHLLDKIGAGSHKPGSGSAAALNGILSCKLLLTVIELTLDPKRTKTYSHCKSEFEDIRNNIIENISPKLEALFEEDSVQFDISIKKRIERDNEKNQKIKNDLHGESLRALRKSTEIPMEIAKLCIQLGEYSTIVFDKGFKSARGDSSVALGSSLSGLTGCISIISLNLQSFPKSIWTNSVQIQKKELQKEFENLSKENIRLMNTLDEEADRKGDFLAEFVEIRKLLYGKTKVSHEDIENLARRIQNALWEYRELIWGPKSPNNVLGVLKPEKVIGLLQYAFHKVHTLGVNERNEEVAGIINNEDFTIRISDMYKPDVINFTTAHELGHALLHDKLILHRDLPLDGSETGRARSIEEIQADRFAATFLMPRKIVVQLFYELFQTEQFAITDENARLLTNGSAYELRKKLRIKRDLSRIIAKCEYYNFRPFNSMAKIFQVSIEAMAIRLEELDLIDF</sequence>
<accession>A0A6M5Y7D0</accession>
<reference evidence="4 5" key="1">
    <citation type="submission" date="2020-05" db="EMBL/GenBank/DDBJ databases">
        <title>Genome sequencing of Spirosoma sp. TS118.</title>
        <authorList>
            <person name="Lee J.-H."/>
            <person name="Jeong S."/>
            <person name="Zhao L."/>
            <person name="Jung J.-H."/>
            <person name="Kim M.-K."/>
            <person name="Lim S."/>
        </authorList>
    </citation>
    <scope>NUCLEOTIDE SEQUENCE [LARGE SCALE GENOMIC DNA]</scope>
    <source>
        <strain evidence="4 5">TS118</strain>
    </source>
</reference>